<dbReference type="PANTHER" id="PTHR43685:SF2">
    <property type="entry name" value="GLYCOSYLTRANSFERASE 2-LIKE DOMAIN-CONTAINING PROTEIN"/>
    <property type="match status" value="1"/>
</dbReference>
<feature type="domain" description="Glycosyltransferase 2-like" evidence="2">
    <location>
        <begin position="3"/>
        <end position="166"/>
    </location>
</feature>
<dbReference type="EMBL" id="JBHSGO010000187">
    <property type="protein sequence ID" value="MFC4666254.1"/>
    <property type="molecule type" value="Genomic_DNA"/>
</dbReference>
<keyword evidence="1" id="KW-0812">Transmembrane</keyword>
<sequence>MLSLIIPVYNRPQEVEDLLRSLTRQTNKDFEVIIIEDGSAITCLDQVNKYQHDMTIQYKVIPNSGPSKARNTGAKLANGDYLIVLDSDVILPEQYIEEVYKGIDTTHSDAFGGPDAASNDFTPIQKAINYSMTGFFTTGGIRGGKKKLDKFYPRSFNLGCKRDVFDKLNGFSEDMRFGEDIDFSLRLFEMGCKVSLFPNAYVFHKRRVDFKKFFKQVHNSGIARVNLELRHPGSTKLVHLLPSVFTVGLIAILILSIFFPILLIFPAIYMLLLLIDSTIKNKSLIIGILSIPAAFIQLTGYGTGYIEAWWKRHILKRPEYSRFNKTFYK</sequence>
<evidence type="ECO:0000256" key="1">
    <source>
        <dbReference type="SAM" id="Phobius"/>
    </source>
</evidence>
<organism evidence="3 4">
    <name type="scientific">Falsiporphyromonas endometrii</name>
    <dbReference type="NCBI Taxonomy" id="1387297"/>
    <lineage>
        <taxon>Bacteria</taxon>
        <taxon>Pseudomonadati</taxon>
        <taxon>Bacteroidota</taxon>
        <taxon>Bacteroidia</taxon>
        <taxon>Bacteroidales</taxon>
        <taxon>Porphyromonadaceae</taxon>
        <taxon>Falsiporphyromonas</taxon>
    </lineage>
</organism>
<dbReference type="InterPro" id="IPR050834">
    <property type="entry name" value="Glycosyltransf_2"/>
</dbReference>
<accession>A0ABV9K8B6</accession>
<evidence type="ECO:0000313" key="3">
    <source>
        <dbReference type="EMBL" id="MFC4666254.1"/>
    </source>
</evidence>
<dbReference type="RefSeq" id="WP_380079142.1">
    <property type="nucleotide sequence ID" value="NZ_JBHSGO010000187.1"/>
</dbReference>
<name>A0ABV9K8B6_9PORP</name>
<dbReference type="InterPro" id="IPR029044">
    <property type="entry name" value="Nucleotide-diphossugar_trans"/>
</dbReference>
<keyword evidence="1" id="KW-1133">Transmembrane helix</keyword>
<proteinExistence type="predicted"/>
<comment type="caution">
    <text evidence="3">The sequence shown here is derived from an EMBL/GenBank/DDBJ whole genome shotgun (WGS) entry which is preliminary data.</text>
</comment>
<dbReference type="EC" id="2.4.-.-" evidence="3"/>
<gene>
    <name evidence="3" type="ORF">ACFO3G_06545</name>
</gene>
<feature type="transmembrane region" description="Helical" evidence="1">
    <location>
        <begin position="244"/>
        <end position="272"/>
    </location>
</feature>
<protein>
    <submittedName>
        <fullName evidence="3">Glycosyltransferase</fullName>
        <ecNumber evidence="3">2.4.-.-</ecNumber>
    </submittedName>
</protein>
<dbReference type="Pfam" id="PF00535">
    <property type="entry name" value="Glycos_transf_2"/>
    <property type="match status" value="1"/>
</dbReference>
<feature type="transmembrane region" description="Helical" evidence="1">
    <location>
        <begin position="284"/>
        <end position="306"/>
    </location>
</feature>
<keyword evidence="1" id="KW-0472">Membrane</keyword>
<dbReference type="PANTHER" id="PTHR43685">
    <property type="entry name" value="GLYCOSYLTRANSFERASE"/>
    <property type="match status" value="1"/>
</dbReference>
<keyword evidence="4" id="KW-1185">Reference proteome</keyword>
<dbReference type="Gene3D" id="3.90.550.10">
    <property type="entry name" value="Spore Coat Polysaccharide Biosynthesis Protein SpsA, Chain A"/>
    <property type="match status" value="1"/>
</dbReference>
<keyword evidence="3" id="KW-0808">Transferase</keyword>
<dbReference type="SUPFAM" id="SSF53448">
    <property type="entry name" value="Nucleotide-diphospho-sugar transferases"/>
    <property type="match status" value="1"/>
</dbReference>
<keyword evidence="3" id="KW-0328">Glycosyltransferase</keyword>
<dbReference type="InterPro" id="IPR001173">
    <property type="entry name" value="Glyco_trans_2-like"/>
</dbReference>
<evidence type="ECO:0000259" key="2">
    <source>
        <dbReference type="Pfam" id="PF00535"/>
    </source>
</evidence>
<dbReference type="GO" id="GO:0016757">
    <property type="term" value="F:glycosyltransferase activity"/>
    <property type="evidence" value="ECO:0007669"/>
    <property type="project" value="UniProtKB-KW"/>
</dbReference>
<evidence type="ECO:0000313" key="4">
    <source>
        <dbReference type="Proteomes" id="UP001596020"/>
    </source>
</evidence>
<reference evidence="4" key="1">
    <citation type="journal article" date="2019" name="Int. J. Syst. Evol. Microbiol.">
        <title>The Global Catalogue of Microorganisms (GCM) 10K type strain sequencing project: providing services to taxonomists for standard genome sequencing and annotation.</title>
        <authorList>
            <consortium name="The Broad Institute Genomics Platform"/>
            <consortium name="The Broad Institute Genome Sequencing Center for Infectious Disease"/>
            <person name="Wu L."/>
            <person name="Ma J."/>
        </authorList>
    </citation>
    <scope>NUCLEOTIDE SEQUENCE [LARGE SCALE GENOMIC DNA]</scope>
    <source>
        <strain evidence="4">CGMCC 4.7357</strain>
    </source>
</reference>
<dbReference type="Proteomes" id="UP001596020">
    <property type="component" value="Unassembled WGS sequence"/>
</dbReference>